<reference evidence="2" key="1">
    <citation type="submission" date="2016-01" db="EMBL/GenBank/DDBJ databases">
        <authorList>
            <person name="Peeters C."/>
        </authorList>
    </citation>
    <scope>NUCLEOTIDE SEQUENCE</scope>
    <source>
        <strain evidence="2">LMG 29322</strain>
    </source>
</reference>
<dbReference type="RefSeq" id="WP_061169619.1">
    <property type="nucleotide sequence ID" value="NZ_FCOA02000016.1"/>
</dbReference>
<dbReference type="OrthoDB" id="181267at2"/>
<name>A0A158C018_9BURK</name>
<proteinExistence type="inferred from homology"/>
<protein>
    <submittedName>
        <fullName evidence="2">Hydroxyproline-2-epimerase</fullName>
    </submittedName>
</protein>
<sequence>MTRYRFECIEGHTEGMPVRMVTGGAPAVKRSSMYEVREAFIADYDWVRRALMMEPRGHAHMSGTILYPPMSPDADMSLLFIETSGFLPMCGHASIGSISFAIEAGLVRPREPGKVVVDVPAGKLTARYEMDGERVKTVRFTNVPSFLLHRDVEVNHPVLGKLVVDIAYGGNFYPIVEAQPNFPGCEHFSPAELLEYGRQMQEAVNETIDVVHPDKPAIRGVKHCMWTGASQSENADGRAVVIAGATLIDRSPCGTGTSARVAQRHARGLLQEGQTFTHQSLILSAFVGRVEAVTRLESGLEAVLPSVEGQAWITGRGEHYVDESQPYAHGFSLEDFAR</sequence>
<dbReference type="STRING" id="1777140.AWB79_04492"/>
<dbReference type="Pfam" id="PF05544">
    <property type="entry name" value="Pro_racemase"/>
    <property type="match status" value="1"/>
</dbReference>
<dbReference type="GO" id="GO:0047580">
    <property type="term" value="F:4-hydroxyproline epimerase activity"/>
    <property type="evidence" value="ECO:0007669"/>
    <property type="project" value="TreeGrafter"/>
</dbReference>
<dbReference type="FunFam" id="3.10.310.10:FF:000005">
    <property type="entry name" value="Proline racemase"/>
    <property type="match status" value="1"/>
</dbReference>
<evidence type="ECO:0000313" key="3">
    <source>
        <dbReference type="Proteomes" id="UP000054851"/>
    </source>
</evidence>
<organism evidence="2 3">
    <name type="scientific">Caballeronia hypogeia</name>
    <dbReference type="NCBI Taxonomy" id="1777140"/>
    <lineage>
        <taxon>Bacteria</taxon>
        <taxon>Pseudomonadati</taxon>
        <taxon>Pseudomonadota</taxon>
        <taxon>Betaproteobacteria</taxon>
        <taxon>Burkholderiales</taxon>
        <taxon>Burkholderiaceae</taxon>
        <taxon>Caballeronia</taxon>
    </lineage>
</organism>
<evidence type="ECO:0000256" key="1">
    <source>
        <dbReference type="ARBA" id="ARBA00007529"/>
    </source>
</evidence>
<dbReference type="PIRSF" id="PIRSF029792">
    <property type="entry name" value="Pro_racemase"/>
    <property type="match status" value="1"/>
</dbReference>
<dbReference type="Gene3D" id="3.10.310.10">
    <property type="entry name" value="Diaminopimelate Epimerase, Chain A, domain 1"/>
    <property type="match status" value="2"/>
</dbReference>
<dbReference type="AlphaFoldDB" id="A0A158C018"/>
<gene>
    <name evidence="2" type="ORF">AWB79_04492</name>
</gene>
<dbReference type="SUPFAM" id="SSF54506">
    <property type="entry name" value="Diaminopimelate epimerase-like"/>
    <property type="match status" value="1"/>
</dbReference>
<comment type="caution">
    <text evidence="2">The sequence shown here is derived from an EMBL/GenBank/DDBJ whole genome shotgun (WGS) entry which is preliminary data.</text>
</comment>
<dbReference type="SFLD" id="SFLDS00028">
    <property type="entry name" value="Proline_Racemase"/>
    <property type="match status" value="1"/>
</dbReference>
<comment type="similarity">
    <text evidence="1">Belongs to the proline racemase family.</text>
</comment>
<dbReference type="Proteomes" id="UP000054851">
    <property type="component" value="Unassembled WGS sequence"/>
</dbReference>
<dbReference type="PANTHER" id="PTHR33442:SF5">
    <property type="entry name" value="BIFUNCTIONAL TRANS-3-HYDROXY-L-PROLINE DEHYDRATASE_2-EPIMERASE"/>
    <property type="match status" value="1"/>
</dbReference>
<evidence type="ECO:0000313" key="2">
    <source>
        <dbReference type="EMBL" id="SAK75704.1"/>
    </source>
</evidence>
<dbReference type="EMBL" id="FCOA02000016">
    <property type="protein sequence ID" value="SAK75704.1"/>
    <property type="molecule type" value="Genomic_DNA"/>
</dbReference>
<dbReference type="NCBIfam" id="NF010578">
    <property type="entry name" value="PRK13971.1"/>
    <property type="match status" value="1"/>
</dbReference>
<dbReference type="InterPro" id="IPR008794">
    <property type="entry name" value="Pro_racemase_fam"/>
</dbReference>
<dbReference type="PANTHER" id="PTHR33442">
    <property type="entry name" value="TRANS-3-HYDROXY-L-PROLINE DEHYDRATASE"/>
    <property type="match status" value="1"/>
</dbReference>
<keyword evidence="3" id="KW-1185">Reference proteome</keyword>
<accession>A0A158C018</accession>